<dbReference type="GO" id="GO:0032040">
    <property type="term" value="C:small-subunit processome"/>
    <property type="evidence" value="ECO:0007669"/>
    <property type="project" value="InterPro"/>
</dbReference>
<feature type="repeat" description="WD" evidence="5">
    <location>
        <begin position="140"/>
        <end position="183"/>
    </location>
</feature>
<dbReference type="Pfam" id="PF00400">
    <property type="entry name" value="WD40"/>
    <property type="match status" value="10"/>
</dbReference>
<evidence type="ECO:0000256" key="1">
    <source>
        <dbReference type="ARBA" id="ARBA00004604"/>
    </source>
</evidence>
<dbReference type="FunFam" id="2.130.10.10:FF:001844">
    <property type="entry name" value="Transducin family protein / WD-40 repeat family protein"/>
    <property type="match status" value="1"/>
</dbReference>
<dbReference type="GO" id="GO:0005730">
    <property type="term" value="C:nucleolus"/>
    <property type="evidence" value="ECO:0000318"/>
    <property type="project" value="GO_Central"/>
</dbReference>
<feature type="repeat" description="WD" evidence="5">
    <location>
        <begin position="576"/>
        <end position="617"/>
    </location>
</feature>
<gene>
    <name evidence="8" type="ORF">AMTR_s00048p00053570</name>
</gene>
<feature type="repeat" description="WD" evidence="5">
    <location>
        <begin position="439"/>
        <end position="474"/>
    </location>
</feature>
<dbReference type="Gene3D" id="2.130.10.10">
    <property type="entry name" value="YVTN repeat-like/Quinoprotein amine dehydrogenase"/>
    <property type="match status" value="3"/>
</dbReference>
<dbReference type="InterPro" id="IPR001680">
    <property type="entry name" value="WD40_rpt"/>
</dbReference>
<evidence type="ECO:0000313" key="8">
    <source>
        <dbReference type="EMBL" id="ERN15499.1"/>
    </source>
</evidence>
<organism evidence="8 9">
    <name type="scientific">Amborella trichopoda</name>
    <dbReference type="NCBI Taxonomy" id="13333"/>
    <lineage>
        <taxon>Eukaryota</taxon>
        <taxon>Viridiplantae</taxon>
        <taxon>Streptophyta</taxon>
        <taxon>Embryophyta</taxon>
        <taxon>Tracheophyta</taxon>
        <taxon>Spermatophyta</taxon>
        <taxon>Magnoliopsida</taxon>
        <taxon>Amborellales</taxon>
        <taxon>Amborellaceae</taxon>
        <taxon>Amborella</taxon>
    </lineage>
</organism>
<dbReference type="Proteomes" id="UP000017836">
    <property type="component" value="Unassembled WGS sequence"/>
</dbReference>
<dbReference type="InterPro" id="IPR036322">
    <property type="entry name" value="WD40_repeat_dom_sf"/>
</dbReference>
<dbReference type="KEGG" id="atr:18443788"/>
<dbReference type="Pfam" id="PF08625">
    <property type="entry name" value="Utp13"/>
    <property type="match status" value="1"/>
</dbReference>
<proteinExistence type="predicted"/>
<dbReference type="PROSITE" id="PS00678">
    <property type="entry name" value="WD_REPEATS_1"/>
    <property type="match status" value="3"/>
</dbReference>
<evidence type="ECO:0000256" key="5">
    <source>
        <dbReference type="PROSITE-ProRule" id="PRU00221"/>
    </source>
</evidence>
<dbReference type="GO" id="GO:0030686">
    <property type="term" value="C:90S preribosome"/>
    <property type="evidence" value="ECO:0000318"/>
    <property type="project" value="GO_Central"/>
</dbReference>
<keyword evidence="2 5" id="KW-0853">WD repeat</keyword>
<feature type="domain" description="U3 small nucleolar RNA-associated protein 13 C-terminal" evidence="7">
    <location>
        <begin position="672"/>
        <end position="805"/>
    </location>
</feature>
<name>U5CZA4_AMBTC</name>
<dbReference type="CDD" id="cd00200">
    <property type="entry name" value="WD40"/>
    <property type="match status" value="2"/>
</dbReference>
<dbReference type="InterPro" id="IPR020472">
    <property type="entry name" value="WD40_PAC1"/>
</dbReference>
<evidence type="ECO:0000256" key="2">
    <source>
        <dbReference type="ARBA" id="ARBA00022574"/>
    </source>
</evidence>
<evidence type="ECO:0000256" key="6">
    <source>
        <dbReference type="SAM" id="MobiDB-lite"/>
    </source>
</evidence>
<dbReference type="PRINTS" id="PR00320">
    <property type="entry name" value="GPROTEINBRPT"/>
</dbReference>
<dbReference type="InterPro" id="IPR015943">
    <property type="entry name" value="WD40/YVTN_repeat-like_dom_sf"/>
</dbReference>
<dbReference type="PANTHER" id="PTHR19854">
    <property type="entry name" value="TRANSDUCIN BETA-LIKE 3"/>
    <property type="match status" value="1"/>
</dbReference>
<comment type="subcellular location">
    <subcellularLocation>
        <location evidence="1">Nucleus</location>
        <location evidence="1">Nucleolus</location>
    </subcellularLocation>
</comment>
<dbReference type="STRING" id="13333.U5CZA4"/>
<dbReference type="PANTHER" id="PTHR19854:SF15">
    <property type="entry name" value="TRANSDUCIN BETA-LIKE PROTEIN 3"/>
    <property type="match status" value="1"/>
</dbReference>
<dbReference type="SMART" id="SM00320">
    <property type="entry name" value="WD40"/>
    <property type="match status" value="11"/>
</dbReference>
<evidence type="ECO:0000256" key="4">
    <source>
        <dbReference type="ARBA" id="ARBA00023242"/>
    </source>
</evidence>
<feature type="repeat" description="WD" evidence="5">
    <location>
        <begin position="534"/>
        <end position="575"/>
    </location>
</feature>
<protein>
    <recommendedName>
        <fullName evidence="7">U3 small nucleolar RNA-associated protein 13 C-terminal domain-containing protein</fullName>
    </recommendedName>
</protein>
<evidence type="ECO:0000256" key="3">
    <source>
        <dbReference type="ARBA" id="ARBA00022737"/>
    </source>
</evidence>
<reference evidence="9" key="1">
    <citation type="journal article" date="2013" name="Science">
        <title>The Amborella genome and the evolution of flowering plants.</title>
        <authorList>
            <consortium name="Amborella Genome Project"/>
        </authorList>
    </citation>
    <scope>NUCLEOTIDE SEQUENCE [LARGE SCALE GENOMIC DNA]</scope>
</reference>
<dbReference type="InterPro" id="IPR013934">
    <property type="entry name" value="Utp13_C"/>
</dbReference>
<dbReference type="OrthoDB" id="5414888at2759"/>
<feature type="region of interest" description="Disordered" evidence="6">
    <location>
        <begin position="860"/>
        <end position="890"/>
    </location>
</feature>
<dbReference type="EMBL" id="KI392502">
    <property type="protein sequence ID" value="ERN15499.1"/>
    <property type="molecule type" value="Genomic_DNA"/>
</dbReference>
<dbReference type="eggNOG" id="KOG0319">
    <property type="taxonomic scope" value="Eukaryota"/>
</dbReference>
<dbReference type="SUPFAM" id="SSF50978">
    <property type="entry name" value="WD40 repeat-like"/>
    <property type="match status" value="2"/>
</dbReference>
<keyword evidence="4" id="KW-0539">Nucleus</keyword>
<feature type="repeat" description="WD" evidence="5">
    <location>
        <begin position="618"/>
        <end position="649"/>
    </location>
</feature>
<feature type="repeat" description="WD" evidence="5">
    <location>
        <begin position="56"/>
        <end position="97"/>
    </location>
</feature>
<accession>U5CZA4</accession>
<sequence length="913" mass="101299">MASTLIKKNFRCTPAFQQFYTGGPFAVSSDGSFMACAYNDQIQIVNTSDSSILSTLEGDTELVTALTLSPDDKHLYSASHSRQIRVWDLSSFTCQRSWKGHDGPVMGMVCDSSGGLLATAGSDRKVLVWDISGGYCTHFFQGHKGIVTTVVFHPDPQNLILFSGSDDATVRVWNLDSKKCIAVLEKHFSSVTSLGISENGSTLLSAGRDKVVNLWNLPNYSFRMTVPSYEVLEAVCVINPGTALAAALDQSQLSIMKKKGTGSTPIFFLTAGERGILRIWSSEGGICLYEQQASDAVISSSEEEPKLGFTSAVILPSNQGLLCVTADQQFLFYSPTHSEEMKFHLNLTKRLIGYNEEIVDLKFMGVDEQYLAVATNLEQVRVYDLQSMACSYVLSGHTEPVLCLDTCVSSSGKTLLVSGSKDNSIRVWEEENRCCIGLATGHMGAVGAVAFSKKRKNFIVSGSSDHAIKLWSLDGLSDRCNEVVKLQTKAVVAAHKKDINALAVAPDDSLVCSGSQDRTACLWRLPDLVLVVELKGHKRGIWSVEFSPVDKCVMTASGDKTIKIWSVSNGSCLKTFEGHPSGVLRASFLSRGAQFVSSDADGLLKLWTIKSNECVATFDQHENKVWALSVGRKTEMLATGGGDGAINLWHDCTAEDKVEALQKEEEETLKGQELENALCDSNYLKAIRLAFEMRRPHKLLSLFEQLCRKEDGGDQIEKAFQGLRKEEFCVLLEYIREWDTKPKFCHIAHFVLFRVFNILPPTEIVEMKGISELLEGLIPYSERHFRRMDRFARSTFLLDYTLSQMLVISPEEEMAFPKREILPNQPSKNDRVFEEAKAYDEQSKNDQETLQSAVQETVENGYQEKIDNGTADIDEPLQNDSSKKRKSRKLRAKVLEKRAKVAYVEVSHISSKA</sequence>
<dbReference type="PROSITE" id="PS50294">
    <property type="entry name" value="WD_REPEATS_REGION"/>
    <property type="match status" value="10"/>
</dbReference>
<dbReference type="FunFam" id="2.130.10.10:FF:000794">
    <property type="entry name" value="Transducin family protein / WD-40 repeat family protein"/>
    <property type="match status" value="1"/>
</dbReference>
<dbReference type="GO" id="GO:0034511">
    <property type="term" value="F:U3 snoRNA binding"/>
    <property type="evidence" value="ECO:0000318"/>
    <property type="project" value="GO_Central"/>
</dbReference>
<dbReference type="GO" id="GO:0000480">
    <property type="term" value="P:endonucleolytic cleavage in 5'-ETS of tricistronic rRNA transcript (SSU-rRNA, 5.8S rRNA, LSU-rRNA)"/>
    <property type="evidence" value="ECO:0000318"/>
    <property type="project" value="GO_Central"/>
</dbReference>
<evidence type="ECO:0000313" key="9">
    <source>
        <dbReference type="Proteomes" id="UP000017836"/>
    </source>
</evidence>
<keyword evidence="9" id="KW-1185">Reference proteome</keyword>
<dbReference type="Gramene" id="ERN15499">
    <property type="protein sequence ID" value="ERN15499"/>
    <property type="gene ID" value="AMTR_s00048p00053570"/>
</dbReference>
<dbReference type="GO" id="GO:0009880">
    <property type="term" value="P:embryonic pattern specification"/>
    <property type="evidence" value="ECO:0007669"/>
    <property type="project" value="EnsemblPlants"/>
</dbReference>
<dbReference type="InterPro" id="IPR019775">
    <property type="entry name" value="WD40_repeat_CS"/>
</dbReference>
<dbReference type="PROSITE" id="PS50082">
    <property type="entry name" value="WD_REPEATS_2"/>
    <property type="match status" value="10"/>
</dbReference>
<dbReference type="GO" id="GO:0009793">
    <property type="term" value="P:embryo development ending in seed dormancy"/>
    <property type="evidence" value="ECO:0007669"/>
    <property type="project" value="EnsemblPlants"/>
</dbReference>
<feature type="repeat" description="WD" evidence="5">
    <location>
        <begin position="492"/>
        <end position="525"/>
    </location>
</feature>
<feature type="repeat" description="WD" evidence="5">
    <location>
        <begin position="184"/>
        <end position="225"/>
    </location>
</feature>
<feature type="repeat" description="WD" evidence="5">
    <location>
        <begin position="394"/>
        <end position="429"/>
    </location>
</feature>
<dbReference type="GO" id="GO:0000472">
    <property type="term" value="P:endonucleolytic cleavage to generate mature 5'-end of SSU-rRNA from (SSU-rRNA, 5.8S rRNA, LSU-rRNA)"/>
    <property type="evidence" value="ECO:0000318"/>
    <property type="project" value="GO_Central"/>
</dbReference>
<dbReference type="OMA" id="PYVQRHF"/>
<keyword evidence="3" id="KW-0677">Repeat</keyword>
<dbReference type="GO" id="GO:0051301">
    <property type="term" value="P:cell division"/>
    <property type="evidence" value="ECO:0007669"/>
    <property type="project" value="EnsemblPlants"/>
</dbReference>
<dbReference type="HOGENOM" id="CLU_009276_0_0_1"/>
<evidence type="ECO:0000259" key="7">
    <source>
        <dbReference type="Pfam" id="PF08625"/>
    </source>
</evidence>
<dbReference type="AlphaFoldDB" id="U5CZA4"/>
<feature type="repeat" description="WD" evidence="5">
    <location>
        <begin position="98"/>
        <end position="139"/>
    </location>
</feature>